<comment type="caution">
    <text evidence="1">The sequence shown here is derived from an EMBL/GenBank/DDBJ whole genome shotgun (WGS) entry which is preliminary data.</text>
</comment>
<dbReference type="Proteomes" id="UP000839726">
    <property type="component" value="Unassembled WGS sequence"/>
</dbReference>
<dbReference type="AlphaFoldDB" id="A0A5U9KZ48"/>
<accession>A0A5U9KZ48</accession>
<sequence>MSEHKTTSESTKDITSFWEDVKNLSLATYAPVKASDEDDRIQDMHNKAIETLRNLYFNEINRQAEEEIKQRQKKVNNEMFFITVKYNVSAYYGDRDKDYSEMGKAISDALINYTNRLYNDGGKPWTTTMEEVVTEDNVYITIQRGLCNDKERLPLPKVERDLPG</sequence>
<reference evidence="1" key="1">
    <citation type="submission" date="2018-07" db="EMBL/GenBank/DDBJ databases">
        <authorList>
            <person name="Ashton P.M."/>
            <person name="Dallman T."/>
            <person name="Nair S."/>
            <person name="De Pinna E."/>
            <person name="Peters T."/>
            <person name="Grant K."/>
        </authorList>
    </citation>
    <scope>NUCLEOTIDE SEQUENCE [LARGE SCALE GENOMIC DNA]</scope>
    <source>
        <strain evidence="1">436933</strain>
    </source>
</reference>
<gene>
    <name evidence="1" type="ORF">DRY71_28010</name>
</gene>
<evidence type="ECO:0000313" key="1">
    <source>
        <dbReference type="EMBL" id="EBS2696487.1"/>
    </source>
</evidence>
<protein>
    <submittedName>
        <fullName evidence="1">Uncharacterized protein</fullName>
    </submittedName>
</protein>
<name>A0A5U9KZ48_SALNE</name>
<proteinExistence type="predicted"/>
<dbReference type="EMBL" id="AAGUYM010000085">
    <property type="protein sequence ID" value="EBS2696487.1"/>
    <property type="molecule type" value="Genomic_DNA"/>
</dbReference>
<organism evidence="1">
    <name type="scientific">Salmonella newport</name>
    <dbReference type="NCBI Taxonomy" id="108619"/>
    <lineage>
        <taxon>Bacteria</taxon>
        <taxon>Pseudomonadati</taxon>
        <taxon>Pseudomonadota</taxon>
        <taxon>Gammaproteobacteria</taxon>
        <taxon>Enterobacterales</taxon>
        <taxon>Enterobacteriaceae</taxon>
        <taxon>Salmonella</taxon>
    </lineage>
</organism>